<evidence type="ECO:0000259" key="4">
    <source>
        <dbReference type="Pfam" id="PF00155"/>
    </source>
</evidence>
<dbReference type="CDD" id="cd00609">
    <property type="entry name" value="AAT_like"/>
    <property type="match status" value="1"/>
</dbReference>
<dbReference type="InterPro" id="IPR015421">
    <property type="entry name" value="PyrdxlP-dep_Trfase_major"/>
</dbReference>
<dbReference type="GO" id="GO:0008483">
    <property type="term" value="F:transaminase activity"/>
    <property type="evidence" value="ECO:0007669"/>
    <property type="project" value="UniProtKB-KW"/>
</dbReference>
<organism evidence="5 6">
    <name type="scientific">Candidatus Filomicrobium marinum</name>
    <dbReference type="NCBI Taxonomy" id="1608628"/>
    <lineage>
        <taxon>Bacteria</taxon>
        <taxon>Pseudomonadati</taxon>
        <taxon>Pseudomonadota</taxon>
        <taxon>Alphaproteobacteria</taxon>
        <taxon>Hyphomicrobiales</taxon>
        <taxon>Hyphomicrobiaceae</taxon>
        <taxon>Filomicrobium</taxon>
    </lineage>
</organism>
<evidence type="ECO:0000313" key="5">
    <source>
        <dbReference type="EMBL" id="CPR16730.1"/>
    </source>
</evidence>
<dbReference type="InterPro" id="IPR015422">
    <property type="entry name" value="PyrdxlP-dep_Trfase_small"/>
</dbReference>
<keyword evidence="6" id="KW-1185">Reference proteome</keyword>
<dbReference type="SUPFAM" id="SSF53383">
    <property type="entry name" value="PLP-dependent transferases"/>
    <property type="match status" value="1"/>
</dbReference>
<proteinExistence type="predicted"/>
<keyword evidence="3 5" id="KW-0808">Transferase</keyword>
<keyword evidence="2 5" id="KW-0032">Aminotransferase</keyword>
<dbReference type="PANTHER" id="PTHR42832:SF3">
    <property type="entry name" value="L-GLUTAMINE--4-(METHYLSULFANYL)-2-OXOBUTANOATE AMINOTRANSFERASE"/>
    <property type="match status" value="1"/>
</dbReference>
<evidence type="ECO:0000256" key="1">
    <source>
        <dbReference type="ARBA" id="ARBA00001933"/>
    </source>
</evidence>
<dbReference type="InterPro" id="IPR050881">
    <property type="entry name" value="LL-DAP_aminotransferase"/>
</dbReference>
<evidence type="ECO:0000313" key="6">
    <source>
        <dbReference type="Proteomes" id="UP000033187"/>
    </source>
</evidence>
<evidence type="ECO:0000256" key="2">
    <source>
        <dbReference type="ARBA" id="ARBA00022576"/>
    </source>
</evidence>
<dbReference type="Gene3D" id="3.40.640.10">
    <property type="entry name" value="Type I PLP-dependent aspartate aminotransferase-like (Major domain)"/>
    <property type="match status" value="1"/>
</dbReference>
<dbReference type="OrthoDB" id="9813612at2"/>
<dbReference type="InterPro" id="IPR004839">
    <property type="entry name" value="Aminotransferase_I/II_large"/>
</dbReference>
<dbReference type="Gene3D" id="3.90.1150.10">
    <property type="entry name" value="Aspartate Aminotransferase, domain 1"/>
    <property type="match status" value="1"/>
</dbReference>
<dbReference type="KEGG" id="fiy:BN1229_v1_0939"/>
<protein>
    <submittedName>
        <fullName evidence="5">Diaminopimelate aminotransferase</fullName>
    </submittedName>
</protein>
<dbReference type="PANTHER" id="PTHR42832">
    <property type="entry name" value="AMINO ACID AMINOTRANSFERASE"/>
    <property type="match status" value="1"/>
</dbReference>
<dbReference type="GO" id="GO:0030170">
    <property type="term" value="F:pyridoxal phosphate binding"/>
    <property type="evidence" value="ECO:0007669"/>
    <property type="project" value="InterPro"/>
</dbReference>
<dbReference type="AlphaFoldDB" id="A0A0D6JD29"/>
<name>A0A0D6JD29_9HYPH</name>
<dbReference type="InterPro" id="IPR015424">
    <property type="entry name" value="PyrdxlP-dep_Trfase"/>
</dbReference>
<dbReference type="KEGG" id="fil:BN1229_v1_0935"/>
<dbReference type="Proteomes" id="UP000033187">
    <property type="component" value="Chromosome 1"/>
</dbReference>
<gene>
    <name evidence="5" type="ORF">YBN1229_v1_0939</name>
</gene>
<reference evidence="6" key="1">
    <citation type="submission" date="2015-02" db="EMBL/GenBank/DDBJ databases">
        <authorList>
            <person name="Chooi Y.-H."/>
        </authorList>
    </citation>
    <scope>NUCLEOTIDE SEQUENCE [LARGE SCALE GENOMIC DNA]</scope>
    <source>
        <strain evidence="6">strain Y</strain>
    </source>
</reference>
<feature type="domain" description="Aminotransferase class I/classII large" evidence="4">
    <location>
        <begin position="35"/>
        <end position="402"/>
    </location>
</feature>
<accession>A0A0D6JD29</accession>
<comment type="cofactor">
    <cofactor evidence="1">
        <name>pyridoxal 5'-phosphate</name>
        <dbReference type="ChEBI" id="CHEBI:597326"/>
    </cofactor>
</comment>
<dbReference type="RefSeq" id="WP_046476952.1">
    <property type="nucleotide sequence ID" value="NZ_LN829118.1"/>
</dbReference>
<dbReference type="Pfam" id="PF00155">
    <property type="entry name" value="Aminotran_1_2"/>
    <property type="match status" value="1"/>
</dbReference>
<sequence>MNELTGLERLASGAIPYPFSHVRELLAPFPPGREPIIDLTLGEPRETMPAHVAETIADAQARFANYPPIRGTDELRQAIAAWIDRRFKLKPGIDPETSILPCNGSREGLFYAALPAVGRKRQPEGTRPAILMCNPYYAAYIGAALATNAEPVYLNATKATGQLPDLEALASEASLLKRTCALYLCSPANPQGAVATPEYIARALDLARRYDFMLFFDECYSELYSDEPPVGALTVAAATPERFRNLIVFNSLSKRSNLPGMRSGFMAGDEKFLASLATIRNLIGPQMPGPIQVASAAIWADETHVAANRLAYKKKYDVCDEVLGTRYGYTRPAGGFFLWLDLGNFGGGIDASVTLWKRAGVKVLPGAYLAQTGRDGINPGADFVRVALVQSPETIRQALERIVDVFA</sequence>
<dbReference type="EMBL" id="LN829119">
    <property type="protein sequence ID" value="CPR16730.1"/>
    <property type="molecule type" value="Genomic_DNA"/>
</dbReference>
<evidence type="ECO:0000256" key="3">
    <source>
        <dbReference type="ARBA" id="ARBA00022679"/>
    </source>
</evidence>